<dbReference type="AlphaFoldDB" id="A0A0P1IF64"/>
<dbReference type="RefSeq" id="WP_131726323.1">
    <property type="nucleotide sequence ID" value="NZ_CYUD01000010.1"/>
</dbReference>
<feature type="chain" id="PRO_5006065207" evidence="1">
    <location>
        <begin position="24"/>
        <end position="157"/>
    </location>
</feature>
<protein>
    <submittedName>
        <fullName evidence="2">Uncharacterized protein</fullName>
    </submittedName>
</protein>
<evidence type="ECO:0000256" key="1">
    <source>
        <dbReference type="SAM" id="SignalP"/>
    </source>
</evidence>
<feature type="signal peptide" evidence="1">
    <location>
        <begin position="1"/>
        <end position="23"/>
    </location>
</feature>
<accession>A0A0P1IF64</accession>
<dbReference type="Proteomes" id="UP000051260">
    <property type="component" value="Unassembled WGS sequence"/>
</dbReference>
<gene>
    <name evidence="2" type="ORF">RUE5091_03206</name>
</gene>
<dbReference type="OrthoDB" id="7706919at2"/>
<proteinExistence type="predicted"/>
<reference evidence="3" key="1">
    <citation type="submission" date="2015-09" db="EMBL/GenBank/DDBJ databases">
        <authorList>
            <person name="Rodrigo-Torres L."/>
            <person name="Arahal D.R."/>
        </authorList>
    </citation>
    <scope>NUCLEOTIDE SEQUENCE [LARGE SCALE GENOMIC DNA]</scope>
    <source>
        <strain evidence="3">CECT 5091</strain>
    </source>
</reference>
<keyword evidence="1" id="KW-0732">Signal</keyword>
<evidence type="ECO:0000313" key="3">
    <source>
        <dbReference type="Proteomes" id="UP000051260"/>
    </source>
</evidence>
<dbReference type="EMBL" id="CYUD01000010">
    <property type="protein sequence ID" value="CUK09657.1"/>
    <property type="molecule type" value="Genomic_DNA"/>
</dbReference>
<evidence type="ECO:0000313" key="2">
    <source>
        <dbReference type="EMBL" id="CUK09657.1"/>
    </source>
</evidence>
<sequence length="157" mass="17154">MKPVQATLIGVALASTLVLTAQADAPEDIAARILQAQDEQSLLATWSDWHPEATHQIILKYGMGQPDDVFSYRVADDTDAEDPEIAKALEGYVETARSAPVISSHTEDGVSHVSAVTVVDYDWQGYSGKMRQTDAFVFAPYLGGTVIRSLTTTYDYR</sequence>
<name>A0A0P1IF64_9RHOB</name>
<dbReference type="STRING" id="1715692.RUE5091_03206"/>
<keyword evidence="3" id="KW-1185">Reference proteome</keyword>
<organism evidence="2 3">
    <name type="scientific">Ruegeria denitrificans</name>
    <dbReference type="NCBI Taxonomy" id="1715692"/>
    <lineage>
        <taxon>Bacteria</taxon>
        <taxon>Pseudomonadati</taxon>
        <taxon>Pseudomonadota</taxon>
        <taxon>Alphaproteobacteria</taxon>
        <taxon>Rhodobacterales</taxon>
        <taxon>Roseobacteraceae</taxon>
        <taxon>Ruegeria</taxon>
    </lineage>
</organism>